<dbReference type="SUPFAM" id="SSF63825">
    <property type="entry name" value="YWTD domain"/>
    <property type="match status" value="1"/>
</dbReference>
<dbReference type="RefSeq" id="WP_379750634.1">
    <property type="nucleotide sequence ID" value="NZ_JBHTCP010000049.1"/>
</dbReference>
<evidence type="ECO:0000256" key="1">
    <source>
        <dbReference type="SAM" id="MobiDB-lite"/>
    </source>
</evidence>
<feature type="chain" id="PRO_5045182079" evidence="2">
    <location>
        <begin position="27"/>
        <end position="786"/>
    </location>
</feature>
<feature type="compositionally biased region" description="Pro residues" evidence="1">
    <location>
        <begin position="140"/>
        <end position="153"/>
    </location>
</feature>
<evidence type="ECO:0000313" key="4">
    <source>
        <dbReference type="Proteomes" id="UP001596549"/>
    </source>
</evidence>
<gene>
    <name evidence="3" type="ORF">ACFQPF_15605</name>
</gene>
<feature type="signal peptide" evidence="2">
    <location>
        <begin position="1"/>
        <end position="26"/>
    </location>
</feature>
<dbReference type="InterPro" id="IPR015943">
    <property type="entry name" value="WD40/YVTN_repeat-like_dom_sf"/>
</dbReference>
<keyword evidence="4" id="KW-1185">Reference proteome</keyword>
<dbReference type="SUPFAM" id="SSF50969">
    <property type="entry name" value="YVTN repeat-like/Quinoprotein amine dehydrogenase"/>
    <property type="match status" value="1"/>
</dbReference>
<keyword evidence="2" id="KW-0732">Signal</keyword>
<dbReference type="InterPro" id="IPR011044">
    <property type="entry name" value="Quino_amine_DH_bsu"/>
</dbReference>
<reference evidence="4" key="1">
    <citation type="journal article" date="2019" name="Int. J. Syst. Evol. Microbiol.">
        <title>The Global Catalogue of Microorganisms (GCM) 10K type strain sequencing project: providing services to taxonomists for standard genome sequencing and annotation.</title>
        <authorList>
            <consortium name="The Broad Institute Genomics Platform"/>
            <consortium name="The Broad Institute Genome Sequencing Center for Infectious Disease"/>
            <person name="Wu L."/>
            <person name="Ma J."/>
        </authorList>
    </citation>
    <scope>NUCLEOTIDE SEQUENCE [LARGE SCALE GENOMIC DNA]</scope>
    <source>
        <strain evidence="4">NBRC 106396</strain>
    </source>
</reference>
<feature type="region of interest" description="Disordered" evidence="1">
    <location>
        <begin position="111"/>
        <end position="153"/>
    </location>
</feature>
<comment type="caution">
    <text evidence="3">The sequence shown here is derived from an EMBL/GenBank/DDBJ whole genome shotgun (WGS) entry which is preliminary data.</text>
</comment>
<dbReference type="Gene3D" id="2.130.10.10">
    <property type="entry name" value="YVTN repeat-like/Quinoprotein amine dehydrogenase"/>
    <property type="match status" value="2"/>
</dbReference>
<feature type="compositionally biased region" description="Basic and acidic residues" evidence="1">
    <location>
        <begin position="123"/>
        <end position="139"/>
    </location>
</feature>
<evidence type="ECO:0000313" key="3">
    <source>
        <dbReference type="EMBL" id="MFC7373066.1"/>
    </source>
</evidence>
<dbReference type="Proteomes" id="UP001596549">
    <property type="component" value="Unassembled WGS sequence"/>
</dbReference>
<proteinExistence type="predicted"/>
<organism evidence="3 4">
    <name type="scientific">Fictibacillus iocasae</name>
    <dbReference type="NCBI Taxonomy" id="2715437"/>
    <lineage>
        <taxon>Bacteria</taxon>
        <taxon>Bacillati</taxon>
        <taxon>Bacillota</taxon>
        <taxon>Bacilli</taxon>
        <taxon>Bacillales</taxon>
        <taxon>Fictibacillaceae</taxon>
        <taxon>Fictibacillus</taxon>
    </lineage>
</organism>
<dbReference type="EMBL" id="JBHTCP010000049">
    <property type="protein sequence ID" value="MFC7373066.1"/>
    <property type="molecule type" value="Genomic_DNA"/>
</dbReference>
<accession>A0ABW2NWR6</accession>
<sequence length="786" mass="85819">MRGKIRTAWLGTALAIGLLFPAGAHAHHEPVYWEGKPLKKGQVGALTIIKKINLYKKENGKLTFVRVLNPKENYRIYKFEKEFGGQFGLGGNHYIPNKKGYVTYRTPSKAKLDKLNHNQVKPKPPEKPVVKPEPPKQPEKPPVPPPPPPPPPVEAVYTSLGTQVTKTVAIQGATGVDKDGNALMYVLLQGNPAQMAVIDLKTNTLRDIESLANATTAWGLDVGPDGTVWVGGTPNFRLYSYHPDEGTIVDRGRASNINNNSSIMDIEATTKDGTVYIGAAYGGSVISYHKDTGFKQIGKAETDKKYLRTLAMDQETNDLIVGVGSKANLFKWNLTTNEKTALLPDDFKGASYVYDLNVENGLAFAKLNPDQRMAVMDLKTNELVNDLQVGSRGTSPKAPFEEALYYTYRGKIYRYDLVTRQAALYSSGLQGNEAVSLDFVQLNSPEWPGYTLIGLAGNSGKFYRHNFTTGKTEVGELPVPSQTISIYNLFSGPSGEVYSSGFVSGGVGIYNPETNISNFYGGIGQIEGMAVLGNSIYFGTYPSAKILRYNPGSPFLGISGSNPRELFTLSSAGMDRPVAVHSVERMNKLYIGSHPRNGHIGGLFTVYDPETGMRSDRIDMFPGQSVISLTDSGDYLYGGTTIYGGGAFSYDQYARFFRLPLSDPGAAPEVIDLPIKAKLLSALTTDSSGNIYGLADATLFKYNPATGEFITAIVSASSSGVFSNGRLVMGLDGKLYGTVEKTFFRADLQNLKVEHIRKNAEKLVRDQKGNFYFKSGYTLYKAEIKN</sequence>
<evidence type="ECO:0000256" key="2">
    <source>
        <dbReference type="SAM" id="SignalP"/>
    </source>
</evidence>
<protein>
    <submittedName>
        <fullName evidence="3">Uncharacterized protein</fullName>
    </submittedName>
</protein>
<name>A0ABW2NWR6_9BACL</name>